<sequence>MTALPRYRTDPSPRALAARLRALRTAGVPVACGVYAGLTAPADTSALHARITYALAQSFVTGTPTPRFEPPPTFQLRLLTAASQGHLDHGTDMTTFPADFTSELWRRVHDRTLTALHPADRRTACDLLLRLGYPQQAASVTGLNTTALRAIDGRANVLSPDWPWNNSPSSATTSRPPPPRHWHYAPPAPPCPPPPAATWHCTCCSATLPAAPTHRPCALPPPSPSKPPPNCRRTR</sequence>
<dbReference type="Proteomes" id="UP000199623">
    <property type="component" value="Unassembled WGS sequence"/>
</dbReference>
<dbReference type="RefSeq" id="WP_090044507.1">
    <property type="nucleotide sequence ID" value="NZ_FNCC01000001.1"/>
</dbReference>
<gene>
    <name evidence="2" type="ORF">SAMN05216553_101176</name>
</gene>
<reference evidence="3" key="1">
    <citation type="submission" date="2016-10" db="EMBL/GenBank/DDBJ databases">
        <authorList>
            <person name="Varghese N."/>
            <person name="Submissions S."/>
        </authorList>
    </citation>
    <scope>NUCLEOTIDE SEQUENCE [LARGE SCALE GENOMIC DNA]</scope>
    <source>
        <strain evidence="3">CGMCC 4.3506</strain>
    </source>
</reference>
<keyword evidence="3" id="KW-1185">Reference proteome</keyword>
<dbReference type="EMBL" id="FNCC01000001">
    <property type="protein sequence ID" value="SDF34321.1"/>
    <property type="molecule type" value="Genomic_DNA"/>
</dbReference>
<proteinExistence type="predicted"/>
<feature type="compositionally biased region" description="Pro residues" evidence="1">
    <location>
        <begin position="218"/>
        <end position="235"/>
    </location>
</feature>
<accession>A0A1G7KBA2</accession>
<evidence type="ECO:0000313" key="2">
    <source>
        <dbReference type="EMBL" id="SDF34321.1"/>
    </source>
</evidence>
<evidence type="ECO:0000313" key="3">
    <source>
        <dbReference type="Proteomes" id="UP000199623"/>
    </source>
</evidence>
<dbReference type="AlphaFoldDB" id="A0A1G7KBA2"/>
<dbReference type="STRING" id="200378.SAMN05216553_101176"/>
<organism evidence="2 3">
    <name type="scientific">Lentzea fradiae</name>
    <dbReference type="NCBI Taxonomy" id="200378"/>
    <lineage>
        <taxon>Bacteria</taxon>
        <taxon>Bacillati</taxon>
        <taxon>Actinomycetota</taxon>
        <taxon>Actinomycetes</taxon>
        <taxon>Pseudonocardiales</taxon>
        <taxon>Pseudonocardiaceae</taxon>
        <taxon>Lentzea</taxon>
    </lineage>
</organism>
<feature type="region of interest" description="Disordered" evidence="1">
    <location>
        <begin position="158"/>
        <end position="181"/>
    </location>
</feature>
<protein>
    <submittedName>
        <fullName evidence="2">Uncharacterized protein</fullName>
    </submittedName>
</protein>
<evidence type="ECO:0000256" key="1">
    <source>
        <dbReference type="SAM" id="MobiDB-lite"/>
    </source>
</evidence>
<dbReference type="OrthoDB" id="3701139at2"/>
<feature type="region of interest" description="Disordered" evidence="1">
    <location>
        <begin position="214"/>
        <end position="235"/>
    </location>
</feature>
<feature type="compositionally biased region" description="Low complexity" evidence="1">
    <location>
        <begin position="159"/>
        <end position="174"/>
    </location>
</feature>
<name>A0A1G7KBA2_9PSEU</name>